<proteinExistence type="inferred from homology"/>
<dbReference type="GO" id="GO:0005886">
    <property type="term" value="C:plasma membrane"/>
    <property type="evidence" value="ECO:0007669"/>
    <property type="project" value="UniProtKB-SubCell"/>
</dbReference>
<keyword evidence="10" id="KW-1185">Reference proteome</keyword>
<evidence type="ECO:0000256" key="7">
    <source>
        <dbReference type="SAM" id="MobiDB-lite"/>
    </source>
</evidence>
<dbReference type="PROSITE" id="PS01060">
    <property type="entry name" value="FLIP_1"/>
    <property type="match status" value="1"/>
</dbReference>
<evidence type="ECO:0000256" key="8">
    <source>
        <dbReference type="SAM" id="Phobius"/>
    </source>
</evidence>
<evidence type="ECO:0000256" key="6">
    <source>
        <dbReference type="ARBA" id="ARBA00023136"/>
    </source>
</evidence>
<evidence type="ECO:0000256" key="3">
    <source>
        <dbReference type="ARBA" id="ARBA00022475"/>
    </source>
</evidence>
<keyword evidence="9" id="KW-0966">Cell projection</keyword>
<feature type="compositionally biased region" description="Low complexity" evidence="7">
    <location>
        <begin position="238"/>
        <end position="251"/>
    </location>
</feature>
<dbReference type="PROSITE" id="PS01061">
    <property type="entry name" value="FLIP_2"/>
    <property type="match status" value="1"/>
</dbReference>
<dbReference type="EMBL" id="FRXO01000002">
    <property type="protein sequence ID" value="SHO63290.1"/>
    <property type="molecule type" value="Genomic_DNA"/>
</dbReference>
<dbReference type="Proteomes" id="UP000186406">
    <property type="component" value="Unassembled WGS sequence"/>
</dbReference>
<dbReference type="Pfam" id="PF00813">
    <property type="entry name" value="FliP"/>
    <property type="match status" value="1"/>
</dbReference>
<evidence type="ECO:0000313" key="9">
    <source>
        <dbReference type="EMBL" id="SHO63290.1"/>
    </source>
</evidence>
<evidence type="ECO:0000256" key="2">
    <source>
        <dbReference type="ARBA" id="ARBA00006257"/>
    </source>
</evidence>
<keyword evidence="3" id="KW-1003">Cell membrane</keyword>
<feature type="transmembrane region" description="Helical" evidence="8">
    <location>
        <begin position="160"/>
        <end position="179"/>
    </location>
</feature>
<dbReference type="PANTHER" id="PTHR30587">
    <property type="entry name" value="FLAGELLAR BIOSYNTHETIC PROTEIN FLIP"/>
    <property type="match status" value="1"/>
</dbReference>
<accession>A0A1M7ZEH3</accession>
<dbReference type="STRING" id="1123029.SAMN02745172_01333"/>
<organism evidence="9 10">
    <name type="scientific">Pseudoxanthobacter soli DSM 19599</name>
    <dbReference type="NCBI Taxonomy" id="1123029"/>
    <lineage>
        <taxon>Bacteria</taxon>
        <taxon>Pseudomonadati</taxon>
        <taxon>Pseudomonadota</taxon>
        <taxon>Alphaproteobacteria</taxon>
        <taxon>Hyphomicrobiales</taxon>
        <taxon>Segnochrobactraceae</taxon>
        <taxon>Pseudoxanthobacter</taxon>
    </lineage>
</organism>
<feature type="transmembrane region" description="Helical" evidence="8">
    <location>
        <begin position="115"/>
        <end position="148"/>
    </location>
</feature>
<sequence>MRRISLSFDRASRNGHRATPLLPIMPQSTRTASCPDAGDLSPVSVEAPFAPATPGDAVRATRRMPSGGWSMAMRWRILAVLVVAMLPVMIADAHAQSNLLADLLPAGNASMSGRIVQLFALLTVLSIAPGLLIMVTSFTRFAVALSFLRSGLGLQSTPANLVLISLSLFMTFFVMAPTFDRAWRDGIVPLTQNAITEEQAYDRITAPFREFMLAEVRPKDLQLFTDLAANARDQGRRAAGAANGADGDAAAETSGSAQEEDRDTRASAPAAPSFIPTEAVDLRVLIPAFMISELRRGFEIGFLIALPFLVIDMVVATLIMSMGMMMLPPSIISLPFKVLFFVLIDGWNMLIGGLVRSYY</sequence>
<evidence type="ECO:0000313" key="10">
    <source>
        <dbReference type="Proteomes" id="UP000186406"/>
    </source>
</evidence>
<evidence type="ECO:0000256" key="1">
    <source>
        <dbReference type="ARBA" id="ARBA00004651"/>
    </source>
</evidence>
<keyword evidence="9" id="KW-0969">Cilium</keyword>
<comment type="subcellular location">
    <subcellularLocation>
        <location evidence="1">Cell membrane</location>
        <topology evidence="1">Multi-pass membrane protein</topology>
    </subcellularLocation>
</comment>
<dbReference type="InterPro" id="IPR005837">
    <property type="entry name" value="FliP"/>
</dbReference>
<feature type="transmembrane region" description="Helical" evidence="8">
    <location>
        <begin position="300"/>
        <end position="322"/>
    </location>
</feature>
<comment type="similarity">
    <text evidence="2">Belongs to the FliP/MopC/SpaP family.</text>
</comment>
<dbReference type="GO" id="GO:0009306">
    <property type="term" value="P:protein secretion"/>
    <property type="evidence" value="ECO:0007669"/>
    <property type="project" value="InterPro"/>
</dbReference>
<dbReference type="AlphaFoldDB" id="A0A1M7ZEH3"/>
<dbReference type="PANTHER" id="PTHR30587:SF2">
    <property type="entry name" value="SURFACE PRESENTATION OF ANTIGENS PROTEIN SPAP"/>
    <property type="match status" value="1"/>
</dbReference>
<reference evidence="9 10" key="1">
    <citation type="submission" date="2016-12" db="EMBL/GenBank/DDBJ databases">
        <authorList>
            <person name="Song W.-J."/>
            <person name="Kurnit D.M."/>
        </authorList>
    </citation>
    <scope>NUCLEOTIDE SEQUENCE [LARGE SCALE GENOMIC DNA]</scope>
    <source>
        <strain evidence="9 10">DSM 19599</strain>
    </source>
</reference>
<keyword evidence="4 8" id="KW-0812">Transmembrane</keyword>
<gene>
    <name evidence="9" type="ORF">SAMN02745172_01333</name>
</gene>
<evidence type="ECO:0000256" key="4">
    <source>
        <dbReference type="ARBA" id="ARBA00022692"/>
    </source>
</evidence>
<evidence type="ECO:0000256" key="5">
    <source>
        <dbReference type="ARBA" id="ARBA00022989"/>
    </source>
</evidence>
<keyword evidence="5 8" id="KW-1133">Transmembrane helix</keyword>
<dbReference type="PRINTS" id="PR00951">
    <property type="entry name" value="FLGBIOSNFLIP"/>
</dbReference>
<feature type="transmembrane region" description="Helical" evidence="8">
    <location>
        <begin position="334"/>
        <end position="355"/>
    </location>
</feature>
<feature type="region of interest" description="Disordered" evidence="7">
    <location>
        <begin position="238"/>
        <end position="269"/>
    </location>
</feature>
<protein>
    <submittedName>
        <fullName evidence="9">Flagellar biosynthetic protein FliP</fullName>
    </submittedName>
</protein>
<keyword evidence="9" id="KW-0282">Flagellum</keyword>
<dbReference type="PRINTS" id="PR01302">
    <property type="entry name" value="TYPE3IMPPROT"/>
</dbReference>
<name>A0A1M7ZEH3_9HYPH</name>
<dbReference type="InterPro" id="IPR005838">
    <property type="entry name" value="T3SS_IM_P"/>
</dbReference>
<keyword evidence="6 8" id="KW-0472">Membrane</keyword>